<evidence type="ECO:0000313" key="2">
    <source>
        <dbReference type="EMBL" id="BBO34676.1"/>
    </source>
</evidence>
<dbReference type="RefSeq" id="WP_152100205.1">
    <property type="nucleotide sequence ID" value="NZ_AP021861.1"/>
</dbReference>
<reference evidence="3" key="1">
    <citation type="submission" date="2019-10" db="EMBL/GenBank/DDBJ databases">
        <title>Lacipirellula parvula gen. nov., sp. nov., representing a lineage of planctomycetes widespread in freshwater anoxic habitats, and description of the family Lacipirellulaceae.</title>
        <authorList>
            <person name="Dedysh S.N."/>
            <person name="Kulichevskaya I.S."/>
            <person name="Beletsky A.V."/>
            <person name="Rakitin A.L."/>
            <person name="Mardanov A.V."/>
            <person name="Ivanova A.A."/>
            <person name="Saltykova V.X."/>
            <person name="Rijpstra W.I.C."/>
            <person name="Sinninghe Damste J.S."/>
            <person name="Ravin N.V."/>
        </authorList>
    </citation>
    <scope>NUCLEOTIDE SEQUENCE [LARGE SCALE GENOMIC DNA]</scope>
    <source>
        <strain evidence="3">PX69</strain>
    </source>
</reference>
<protein>
    <recommendedName>
        <fullName evidence="4">PEP-CTERM protein-sorting domain-containing protein</fullName>
    </recommendedName>
</protein>
<keyword evidence="1" id="KW-0732">Signal</keyword>
<feature type="signal peptide" evidence="1">
    <location>
        <begin position="1"/>
        <end position="27"/>
    </location>
</feature>
<name>A0A5K7XJT2_9BACT</name>
<evidence type="ECO:0000313" key="3">
    <source>
        <dbReference type="Proteomes" id="UP000326837"/>
    </source>
</evidence>
<accession>A0A5K7XJT2</accession>
<dbReference type="EMBL" id="AP021861">
    <property type="protein sequence ID" value="BBO34676.1"/>
    <property type="molecule type" value="Genomic_DNA"/>
</dbReference>
<dbReference type="KEGG" id="lpav:PLANPX_4288"/>
<keyword evidence="3" id="KW-1185">Reference proteome</keyword>
<dbReference type="Proteomes" id="UP000326837">
    <property type="component" value="Chromosome"/>
</dbReference>
<dbReference type="AlphaFoldDB" id="A0A5K7XJT2"/>
<feature type="chain" id="PRO_5024965943" description="PEP-CTERM protein-sorting domain-containing protein" evidence="1">
    <location>
        <begin position="28"/>
        <end position="301"/>
    </location>
</feature>
<sequence length="301" mass="32587">MNRNTLRSSRRLAGCIALIATIFFGNAAVVNADTLLSSFDTDLSSSLGVNWEVFGPNWSTQHVAQLSQGTGALRVQHNPNWEVGLKLVGGEALAQLITTSDRLEFDAMGAYGMAWRQAFVVLNGNNEYVGFQQTEEFGLPVPSDPFNHIVIELTDANRNAAGAQNWKAMAQAWLNAPAGNTKTYFELMIGFQGGTNAPTADFNFDTAVDGKDFLIWQRNFGNMEAGPEQGDTNFDAIVDGVDLNAWSTEFGRPVTSTIDNIRFTTTPAISAVPEPASGLGCFMAFALTAAARRRHRSHVSA</sequence>
<proteinExistence type="predicted"/>
<evidence type="ECO:0008006" key="4">
    <source>
        <dbReference type="Google" id="ProtNLM"/>
    </source>
</evidence>
<gene>
    <name evidence="2" type="ORF">PLANPX_4288</name>
</gene>
<evidence type="ECO:0000256" key="1">
    <source>
        <dbReference type="SAM" id="SignalP"/>
    </source>
</evidence>
<organism evidence="2 3">
    <name type="scientific">Lacipirellula parvula</name>
    <dbReference type="NCBI Taxonomy" id="2650471"/>
    <lineage>
        <taxon>Bacteria</taxon>
        <taxon>Pseudomonadati</taxon>
        <taxon>Planctomycetota</taxon>
        <taxon>Planctomycetia</taxon>
        <taxon>Pirellulales</taxon>
        <taxon>Lacipirellulaceae</taxon>
        <taxon>Lacipirellula</taxon>
    </lineage>
</organism>